<keyword evidence="8" id="KW-0805">Transcription regulation</keyword>
<evidence type="ECO:0000256" key="2">
    <source>
        <dbReference type="ARBA" id="ARBA00022723"/>
    </source>
</evidence>
<comment type="function">
    <text evidence="8">Necessary for efficient RNA polymerase II transcription elongation past template-encoded arresting sites.</text>
</comment>
<protein>
    <recommendedName>
        <fullName evidence="8">Transcription elongation factor</fullName>
    </recommendedName>
</protein>
<feature type="domain" description="TFIIS central" evidence="12">
    <location>
        <begin position="137"/>
        <end position="252"/>
    </location>
</feature>
<dbReference type="EMBL" id="KV454009">
    <property type="protein sequence ID" value="ODQ44111.1"/>
    <property type="molecule type" value="Genomic_DNA"/>
</dbReference>
<organism evidence="13 14">
    <name type="scientific">Pichia membranifaciens NRRL Y-2026</name>
    <dbReference type="NCBI Taxonomy" id="763406"/>
    <lineage>
        <taxon>Eukaryota</taxon>
        <taxon>Fungi</taxon>
        <taxon>Dikarya</taxon>
        <taxon>Ascomycota</taxon>
        <taxon>Saccharomycotina</taxon>
        <taxon>Pichiomycetes</taxon>
        <taxon>Pichiales</taxon>
        <taxon>Pichiaceae</taxon>
        <taxon>Pichia</taxon>
    </lineage>
</organism>
<dbReference type="PROSITE" id="PS51319">
    <property type="entry name" value="TFIIS_N"/>
    <property type="match status" value="1"/>
</dbReference>
<dbReference type="Pfam" id="PF08711">
    <property type="entry name" value="Med26"/>
    <property type="match status" value="1"/>
</dbReference>
<feature type="domain" description="TFIIS-type" evidence="10">
    <location>
        <begin position="255"/>
        <end position="295"/>
    </location>
</feature>
<dbReference type="GO" id="GO:0001139">
    <property type="term" value="F:RNA polymerase II complex recruiting activity"/>
    <property type="evidence" value="ECO:0007669"/>
    <property type="project" value="TreeGrafter"/>
</dbReference>
<dbReference type="PROSITE" id="PS51321">
    <property type="entry name" value="TFIIS_CENTRAL"/>
    <property type="match status" value="1"/>
</dbReference>
<keyword evidence="3 6" id="KW-0863">Zinc-finger</keyword>
<dbReference type="FunFam" id="1.10.472.30:FF:000003">
    <property type="entry name" value="Transcription elongation factor S-II"/>
    <property type="match status" value="1"/>
</dbReference>
<evidence type="ECO:0000259" key="12">
    <source>
        <dbReference type="PROSITE" id="PS51321"/>
    </source>
</evidence>
<dbReference type="SUPFAM" id="SSF57783">
    <property type="entry name" value="Zinc beta-ribbon"/>
    <property type="match status" value="1"/>
</dbReference>
<evidence type="ECO:0000256" key="1">
    <source>
        <dbReference type="ARBA" id="ARBA00004123"/>
    </source>
</evidence>
<evidence type="ECO:0000256" key="6">
    <source>
        <dbReference type="PROSITE-ProRule" id="PRU00472"/>
    </source>
</evidence>
<dbReference type="InterPro" id="IPR035100">
    <property type="entry name" value="TF_IIS-typ"/>
</dbReference>
<dbReference type="SUPFAM" id="SSF46942">
    <property type="entry name" value="Elongation factor TFIIS domain 2"/>
    <property type="match status" value="1"/>
</dbReference>
<dbReference type="RefSeq" id="XP_019015224.1">
    <property type="nucleotide sequence ID" value="XM_019163104.1"/>
</dbReference>
<dbReference type="Gene3D" id="1.10.472.30">
    <property type="entry name" value="Transcription elongation factor S-II, central domain"/>
    <property type="match status" value="1"/>
</dbReference>
<dbReference type="Pfam" id="PF01096">
    <property type="entry name" value="Zn_ribbon_TFIIS"/>
    <property type="match status" value="1"/>
</dbReference>
<evidence type="ECO:0000256" key="7">
    <source>
        <dbReference type="PROSITE-ProRule" id="PRU00649"/>
    </source>
</evidence>
<evidence type="ECO:0000256" key="5">
    <source>
        <dbReference type="ARBA" id="ARBA00023242"/>
    </source>
</evidence>
<dbReference type="Gene3D" id="2.20.25.10">
    <property type="match status" value="1"/>
</dbReference>
<accession>A0A1E3NDA9</accession>
<dbReference type="AlphaFoldDB" id="A0A1E3NDA9"/>
<name>A0A1E3NDA9_9ASCO</name>
<dbReference type="Pfam" id="PF07500">
    <property type="entry name" value="TFIIS_M"/>
    <property type="match status" value="1"/>
</dbReference>
<dbReference type="PIRSF" id="PIRSF006704">
    <property type="entry name" value="TF_IIS"/>
    <property type="match status" value="1"/>
</dbReference>
<evidence type="ECO:0000259" key="11">
    <source>
        <dbReference type="PROSITE" id="PS51319"/>
    </source>
</evidence>
<dbReference type="CDD" id="cd13749">
    <property type="entry name" value="Zn-ribbon_TFIIS"/>
    <property type="match status" value="1"/>
</dbReference>
<evidence type="ECO:0000256" key="8">
    <source>
        <dbReference type="RuleBase" id="RU368078"/>
    </source>
</evidence>
<dbReference type="GO" id="GO:0031564">
    <property type="term" value="P:transcription antitermination"/>
    <property type="evidence" value="ECO:0007669"/>
    <property type="project" value="TreeGrafter"/>
</dbReference>
<dbReference type="PANTHER" id="PTHR11477">
    <property type="entry name" value="TRANSCRIPTION FACTOR S-II ZINC FINGER DOMAIN-CONTAINING PROTEIN"/>
    <property type="match status" value="1"/>
</dbReference>
<dbReference type="SMART" id="SM00509">
    <property type="entry name" value="TFS2N"/>
    <property type="match status" value="1"/>
</dbReference>
<feature type="region of interest" description="Disordered" evidence="9">
    <location>
        <begin position="81"/>
        <end position="101"/>
    </location>
</feature>
<dbReference type="SUPFAM" id="SSF47676">
    <property type="entry name" value="Conserved domain common to transcription factors TFIIS, elongin A, CRSP70"/>
    <property type="match status" value="1"/>
</dbReference>
<keyword evidence="14" id="KW-1185">Reference proteome</keyword>
<dbReference type="GO" id="GO:0008270">
    <property type="term" value="F:zinc ion binding"/>
    <property type="evidence" value="ECO:0007669"/>
    <property type="project" value="UniProtKB-UniRule"/>
</dbReference>
<comment type="subcellular location">
    <subcellularLocation>
        <location evidence="1 7 8">Nucleus</location>
    </subcellularLocation>
</comment>
<evidence type="ECO:0000256" key="4">
    <source>
        <dbReference type="ARBA" id="ARBA00022833"/>
    </source>
</evidence>
<dbReference type="STRING" id="763406.A0A1E3NDA9"/>
<keyword evidence="4 8" id="KW-0862">Zinc</keyword>
<dbReference type="InterPro" id="IPR003618">
    <property type="entry name" value="TFIIS_cen_dom"/>
</dbReference>
<dbReference type="GO" id="GO:0005737">
    <property type="term" value="C:cytoplasm"/>
    <property type="evidence" value="ECO:0007669"/>
    <property type="project" value="EnsemblFungi"/>
</dbReference>
<evidence type="ECO:0000259" key="10">
    <source>
        <dbReference type="PROSITE" id="PS51133"/>
    </source>
</evidence>
<dbReference type="InterPro" id="IPR003617">
    <property type="entry name" value="TFIIS/CRSP70_N_sub"/>
</dbReference>
<dbReference type="PROSITE" id="PS51133">
    <property type="entry name" value="ZF_TFIIS_2"/>
    <property type="match status" value="1"/>
</dbReference>
<proteinExistence type="inferred from homology"/>
<keyword evidence="8" id="KW-0238">DNA-binding</keyword>
<dbReference type="Proteomes" id="UP000094455">
    <property type="component" value="Unassembled WGS sequence"/>
</dbReference>
<dbReference type="GO" id="GO:0006368">
    <property type="term" value="P:transcription elongation by RNA polymerase II"/>
    <property type="evidence" value="ECO:0007669"/>
    <property type="project" value="InterPro"/>
</dbReference>
<evidence type="ECO:0000256" key="9">
    <source>
        <dbReference type="SAM" id="MobiDB-lite"/>
    </source>
</evidence>
<comment type="similarity">
    <text evidence="8">Belongs to the TFS-II family.</text>
</comment>
<dbReference type="GO" id="GO:0006362">
    <property type="term" value="P:transcription elongation by RNA polymerase I"/>
    <property type="evidence" value="ECO:0007669"/>
    <property type="project" value="TreeGrafter"/>
</dbReference>
<dbReference type="GeneID" id="30179791"/>
<dbReference type="SMART" id="SM00440">
    <property type="entry name" value="ZnF_C2C2"/>
    <property type="match status" value="1"/>
</dbReference>
<keyword evidence="5 7" id="KW-0539">Nucleus</keyword>
<dbReference type="PROSITE" id="PS00466">
    <property type="entry name" value="ZF_TFIIS_1"/>
    <property type="match status" value="1"/>
</dbReference>
<dbReference type="InterPro" id="IPR035441">
    <property type="entry name" value="TFIIS/LEDGF_dom_sf"/>
</dbReference>
<dbReference type="PANTHER" id="PTHR11477:SF0">
    <property type="entry name" value="IP08861P-RELATED"/>
    <property type="match status" value="1"/>
</dbReference>
<sequence length="297" mass="32399">MNSSEIRTAVGALDKARTAHDTGALRDILEQLDSGLVATENLLRETKVGVHVNKLRTYEDAEVAGLVKKIIKKWKDQVSADKKKRKPGVKKEAGAAVEAKTAKTAGVSDDAGASGAVKGPRTPLTDGVKIETYPDSTRNRSISALYTAVAVDTAAAAGRILETCTAIEAAIFAQNKDKVNDAYRNKLRSLILNMKNKNNPQLRANVLDGTIPPAKLTTMSSAELAPESLKKELEQLHQKNLFDAQGAVEKRAVTDRFVCGKCKQRQVSYYQMQTRSADEPLTTFCTCEKCGNRWKFC</sequence>
<dbReference type="GO" id="GO:0000977">
    <property type="term" value="F:RNA polymerase II transcription regulatory region sequence-specific DNA binding"/>
    <property type="evidence" value="ECO:0007669"/>
    <property type="project" value="TreeGrafter"/>
</dbReference>
<dbReference type="InterPro" id="IPR017923">
    <property type="entry name" value="TFIIS_N"/>
</dbReference>
<evidence type="ECO:0000256" key="3">
    <source>
        <dbReference type="ARBA" id="ARBA00022771"/>
    </source>
</evidence>
<dbReference type="FunFam" id="2.20.25.10:FF:000001">
    <property type="entry name" value="Probable Transcription elongation factor S-II"/>
    <property type="match status" value="1"/>
</dbReference>
<dbReference type="InterPro" id="IPR036575">
    <property type="entry name" value="TFIIS_cen_dom_sf"/>
</dbReference>
<keyword evidence="2 8" id="KW-0479">Metal-binding</keyword>
<dbReference type="InterPro" id="IPR001222">
    <property type="entry name" value="Znf_TFIIS"/>
</dbReference>
<evidence type="ECO:0000313" key="14">
    <source>
        <dbReference type="Proteomes" id="UP000094455"/>
    </source>
</evidence>
<dbReference type="InterPro" id="IPR006289">
    <property type="entry name" value="TFSII"/>
</dbReference>
<dbReference type="GO" id="GO:0005634">
    <property type="term" value="C:nucleus"/>
    <property type="evidence" value="ECO:0007669"/>
    <property type="project" value="UniProtKB-SubCell"/>
</dbReference>
<evidence type="ECO:0000313" key="13">
    <source>
        <dbReference type="EMBL" id="ODQ44111.1"/>
    </source>
</evidence>
<dbReference type="NCBIfam" id="TIGR01385">
    <property type="entry name" value="TFSII"/>
    <property type="match status" value="1"/>
</dbReference>
<reference evidence="13 14" key="1">
    <citation type="journal article" date="2016" name="Proc. Natl. Acad. Sci. U.S.A.">
        <title>Comparative genomics of biotechnologically important yeasts.</title>
        <authorList>
            <person name="Riley R."/>
            <person name="Haridas S."/>
            <person name="Wolfe K.H."/>
            <person name="Lopes M.R."/>
            <person name="Hittinger C.T."/>
            <person name="Goeker M."/>
            <person name="Salamov A.A."/>
            <person name="Wisecaver J.H."/>
            <person name="Long T.M."/>
            <person name="Calvey C.H."/>
            <person name="Aerts A.L."/>
            <person name="Barry K.W."/>
            <person name="Choi C."/>
            <person name="Clum A."/>
            <person name="Coughlan A.Y."/>
            <person name="Deshpande S."/>
            <person name="Douglass A.P."/>
            <person name="Hanson S.J."/>
            <person name="Klenk H.-P."/>
            <person name="LaButti K.M."/>
            <person name="Lapidus A."/>
            <person name="Lindquist E.A."/>
            <person name="Lipzen A.M."/>
            <person name="Meier-Kolthoff J.P."/>
            <person name="Ohm R.A."/>
            <person name="Otillar R.P."/>
            <person name="Pangilinan J.L."/>
            <person name="Peng Y."/>
            <person name="Rokas A."/>
            <person name="Rosa C.A."/>
            <person name="Scheuner C."/>
            <person name="Sibirny A.A."/>
            <person name="Slot J.C."/>
            <person name="Stielow J.B."/>
            <person name="Sun H."/>
            <person name="Kurtzman C.P."/>
            <person name="Blackwell M."/>
            <person name="Grigoriev I.V."/>
            <person name="Jeffries T.W."/>
        </authorList>
    </citation>
    <scope>NUCLEOTIDE SEQUENCE [LARGE SCALE GENOMIC DNA]</scope>
    <source>
        <strain evidence="13 14">NRRL Y-2026</strain>
    </source>
</reference>
<gene>
    <name evidence="13" type="ORF">PICMEDRAFT_37773</name>
</gene>
<dbReference type="GO" id="GO:0031440">
    <property type="term" value="P:regulation of mRNA 3'-end processing"/>
    <property type="evidence" value="ECO:0007669"/>
    <property type="project" value="TreeGrafter"/>
</dbReference>
<feature type="domain" description="TFIIS N-terminal" evidence="11">
    <location>
        <begin position="4"/>
        <end position="81"/>
    </location>
</feature>
<keyword evidence="8" id="KW-0804">Transcription</keyword>
<dbReference type="SMART" id="SM00510">
    <property type="entry name" value="TFS2M"/>
    <property type="match status" value="1"/>
</dbReference>
<dbReference type="Gene3D" id="1.20.930.10">
    <property type="entry name" value="Conserved domain common to transcription factors TFIIS, elongin A, CRSP70"/>
    <property type="match status" value="1"/>
</dbReference>
<dbReference type="OrthoDB" id="44867at2759"/>